<dbReference type="EMBL" id="CP138858">
    <property type="protein sequence ID" value="WPJ94618.1"/>
    <property type="molecule type" value="Genomic_DNA"/>
</dbReference>
<protein>
    <submittedName>
        <fullName evidence="3">PEP-CTERM sorting domain-containing protein</fullName>
    </submittedName>
</protein>
<dbReference type="RefSeq" id="WP_319831534.1">
    <property type="nucleotide sequence ID" value="NZ_CP138858.1"/>
</dbReference>
<evidence type="ECO:0000313" key="4">
    <source>
        <dbReference type="Proteomes" id="UP001324993"/>
    </source>
</evidence>
<gene>
    <name evidence="3" type="ORF">SH580_14375</name>
</gene>
<accession>A0ABZ0RHS2</accession>
<dbReference type="NCBIfam" id="TIGR02595">
    <property type="entry name" value="PEP_CTERM"/>
    <property type="match status" value="1"/>
</dbReference>
<keyword evidence="1" id="KW-0732">Signal</keyword>
<name>A0ABZ0RHS2_9BACT</name>
<feature type="chain" id="PRO_5047510635" evidence="1">
    <location>
        <begin position="24"/>
        <end position="190"/>
    </location>
</feature>
<dbReference type="InterPro" id="IPR013424">
    <property type="entry name" value="Ice-binding_C"/>
</dbReference>
<keyword evidence="4" id="KW-1185">Reference proteome</keyword>
<feature type="signal peptide" evidence="1">
    <location>
        <begin position="1"/>
        <end position="23"/>
    </location>
</feature>
<sequence>MNNKNSLIALALGLATFTTSADAIVNIQIQEIGSDVVITGSGTINTTELSAAASNDIKGLNLAFGFFTIGASDNSYLVTVTGPGGGVLGTDGYTPATSVSGDAMGFGSGGSSIVVPVGYVSGDPLSGSGIWAGESLESLELNVGSYSWTWGSGANADSMHVTIVPEPSSAALLVGCAALGFASRRRKRQS</sequence>
<proteinExistence type="predicted"/>
<dbReference type="Pfam" id="PF07589">
    <property type="entry name" value="PEP-CTERM"/>
    <property type="match status" value="1"/>
</dbReference>
<organism evidence="3 4">
    <name type="scientific">Coraliomargarita algicola</name>
    <dbReference type="NCBI Taxonomy" id="3092156"/>
    <lineage>
        <taxon>Bacteria</taxon>
        <taxon>Pseudomonadati</taxon>
        <taxon>Verrucomicrobiota</taxon>
        <taxon>Opitutia</taxon>
        <taxon>Puniceicoccales</taxon>
        <taxon>Coraliomargaritaceae</taxon>
        <taxon>Coraliomargarita</taxon>
    </lineage>
</organism>
<evidence type="ECO:0000256" key="1">
    <source>
        <dbReference type="SAM" id="SignalP"/>
    </source>
</evidence>
<reference evidence="3 4" key="1">
    <citation type="submission" date="2023-11" db="EMBL/GenBank/DDBJ databases">
        <title>Coraliomargarita sp. nov., isolated from marine algae.</title>
        <authorList>
            <person name="Lee J.K."/>
            <person name="Baek J.H."/>
            <person name="Kim J.M."/>
            <person name="Choi D.G."/>
            <person name="Jeon C.O."/>
        </authorList>
    </citation>
    <scope>NUCLEOTIDE SEQUENCE [LARGE SCALE GENOMIC DNA]</scope>
    <source>
        <strain evidence="3 4">J2-16</strain>
    </source>
</reference>
<evidence type="ECO:0000259" key="2">
    <source>
        <dbReference type="Pfam" id="PF07589"/>
    </source>
</evidence>
<dbReference type="Proteomes" id="UP001324993">
    <property type="component" value="Chromosome"/>
</dbReference>
<feature type="domain" description="Ice-binding protein C-terminal" evidence="2">
    <location>
        <begin position="164"/>
        <end position="186"/>
    </location>
</feature>
<evidence type="ECO:0000313" key="3">
    <source>
        <dbReference type="EMBL" id="WPJ94618.1"/>
    </source>
</evidence>